<evidence type="ECO:0000313" key="3">
    <source>
        <dbReference type="Proteomes" id="UP000334990"/>
    </source>
</evidence>
<gene>
    <name evidence="2" type="ORF">Acor_48170</name>
</gene>
<comment type="caution">
    <text evidence="2">The sequence shown here is derived from an EMBL/GenBank/DDBJ whole genome shotgun (WGS) entry which is preliminary data.</text>
</comment>
<organism evidence="2 3">
    <name type="scientific">Acrocarpospora corrugata</name>
    <dbReference type="NCBI Taxonomy" id="35763"/>
    <lineage>
        <taxon>Bacteria</taxon>
        <taxon>Bacillati</taxon>
        <taxon>Actinomycetota</taxon>
        <taxon>Actinomycetes</taxon>
        <taxon>Streptosporangiales</taxon>
        <taxon>Streptosporangiaceae</taxon>
        <taxon>Acrocarpospora</taxon>
    </lineage>
</organism>
<keyword evidence="3" id="KW-1185">Reference proteome</keyword>
<sequence>MADPDDHVTDEYDPTQSSHPDNRVTGGSGSTRLADADDRIANGYGSTRSARPDDRMADGYGSTRSAGLDDRADEYDTTQSTDPDESVAGSTRLVGRDDRVAGGRASILSRVCLWIAALRRMLVNIVESARTYHEIFLLRRLLRVRVGRIGYPVPGAG</sequence>
<accession>A0A5M3W6E5</accession>
<dbReference type="EMBL" id="BLAD01000061">
    <property type="protein sequence ID" value="GES02751.1"/>
    <property type="molecule type" value="Genomic_DNA"/>
</dbReference>
<evidence type="ECO:0000256" key="1">
    <source>
        <dbReference type="SAM" id="MobiDB-lite"/>
    </source>
</evidence>
<evidence type="ECO:0000313" key="2">
    <source>
        <dbReference type="EMBL" id="GES02751.1"/>
    </source>
</evidence>
<protein>
    <submittedName>
        <fullName evidence="2">Uncharacterized protein</fullName>
    </submittedName>
</protein>
<name>A0A5M3W6E5_9ACTN</name>
<reference evidence="2 3" key="1">
    <citation type="submission" date="2019-10" db="EMBL/GenBank/DDBJ databases">
        <title>Whole genome shotgun sequence of Acrocarpospora corrugata NBRC 13972.</title>
        <authorList>
            <person name="Ichikawa N."/>
            <person name="Kimura A."/>
            <person name="Kitahashi Y."/>
            <person name="Komaki H."/>
            <person name="Oguchi A."/>
        </authorList>
    </citation>
    <scope>NUCLEOTIDE SEQUENCE [LARGE SCALE GENOMIC DNA]</scope>
    <source>
        <strain evidence="2 3">NBRC 13972</strain>
    </source>
</reference>
<dbReference type="AlphaFoldDB" id="A0A5M3W6E5"/>
<proteinExistence type="predicted"/>
<feature type="region of interest" description="Disordered" evidence="1">
    <location>
        <begin position="1"/>
        <end position="92"/>
    </location>
</feature>
<dbReference type="Proteomes" id="UP000334990">
    <property type="component" value="Unassembled WGS sequence"/>
</dbReference>
<feature type="compositionally biased region" description="Basic and acidic residues" evidence="1">
    <location>
        <begin position="1"/>
        <end position="10"/>
    </location>
</feature>